<reference evidence="1" key="1">
    <citation type="submission" date="2021-06" db="EMBL/GenBank/DDBJ databases">
        <title>Parelaphostrongylus tenuis whole genome reference sequence.</title>
        <authorList>
            <person name="Garwood T.J."/>
            <person name="Larsen P.A."/>
            <person name="Fountain-Jones N.M."/>
            <person name="Garbe J.R."/>
            <person name="Macchietto M.G."/>
            <person name="Kania S.A."/>
            <person name="Gerhold R.W."/>
            <person name="Richards J.E."/>
            <person name="Wolf T.M."/>
        </authorList>
    </citation>
    <scope>NUCLEOTIDE SEQUENCE</scope>
    <source>
        <strain evidence="1">MNPRO001-30</strain>
        <tissue evidence="1">Meninges</tissue>
    </source>
</reference>
<dbReference type="EMBL" id="JAHQIW010001067">
    <property type="protein sequence ID" value="KAJ1351403.1"/>
    <property type="molecule type" value="Genomic_DNA"/>
</dbReference>
<protein>
    <submittedName>
        <fullName evidence="1">Uncharacterized protein</fullName>
    </submittedName>
</protein>
<evidence type="ECO:0000313" key="1">
    <source>
        <dbReference type="EMBL" id="KAJ1351403.1"/>
    </source>
</evidence>
<gene>
    <name evidence="1" type="ORF">KIN20_007399</name>
</gene>
<evidence type="ECO:0000313" key="2">
    <source>
        <dbReference type="Proteomes" id="UP001196413"/>
    </source>
</evidence>
<accession>A0AAD5QGU9</accession>
<dbReference type="AlphaFoldDB" id="A0AAD5QGU9"/>
<dbReference type="Proteomes" id="UP001196413">
    <property type="component" value="Unassembled WGS sequence"/>
</dbReference>
<proteinExistence type="predicted"/>
<keyword evidence="2" id="KW-1185">Reference proteome</keyword>
<sequence length="69" mass="7949">MDIGEKEVEAILCNLCELYKVERKKLSATKLNHCGDARVSCLPIAKKSSIRYHETRLSFRISCHIQRKS</sequence>
<name>A0AAD5QGU9_PARTN</name>
<organism evidence="1 2">
    <name type="scientific">Parelaphostrongylus tenuis</name>
    <name type="common">Meningeal worm</name>
    <dbReference type="NCBI Taxonomy" id="148309"/>
    <lineage>
        <taxon>Eukaryota</taxon>
        <taxon>Metazoa</taxon>
        <taxon>Ecdysozoa</taxon>
        <taxon>Nematoda</taxon>
        <taxon>Chromadorea</taxon>
        <taxon>Rhabditida</taxon>
        <taxon>Rhabditina</taxon>
        <taxon>Rhabditomorpha</taxon>
        <taxon>Strongyloidea</taxon>
        <taxon>Metastrongylidae</taxon>
        <taxon>Parelaphostrongylus</taxon>
    </lineage>
</organism>
<comment type="caution">
    <text evidence="1">The sequence shown here is derived from an EMBL/GenBank/DDBJ whole genome shotgun (WGS) entry which is preliminary data.</text>
</comment>